<reference evidence="4 5" key="1">
    <citation type="submission" date="2016-09" db="EMBL/GenBank/DDBJ databases">
        <title>Genomic analysis reveals versatility of anaerobic energy metabolism of Geosporobacter ferrireducens IRF9 of phylum Firmicutes.</title>
        <authorList>
            <person name="Kim S.-J."/>
        </authorList>
    </citation>
    <scope>NUCLEOTIDE SEQUENCE [LARGE SCALE GENOMIC DNA]</scope>
    <source>
        <strain evidence="4 5">IRF9</strain>
    </source>
</reference>
<dbReference type="AlphaFoldDB" id="A0A1D8GFY1"/>
<keyword evidence="5" id="KW-1185">Reference proteome</keyword>
<dbReference type="OrthoDB" id="9800565at2"/>
<comment type="similarity">
    <text evidence="1 2">Belongs to the metallophosphoesterase superfamily. YfcE family.</text>
</comment>
<dbReference type="RefSeq" id="WP_069975851.1">
    <property type="nucleotide sequence ID" value="NZ_CP017269.1"/>
</dbReference>
<evidence type="ECO:0000313" key="4">
    <source>
        <dbReference type="EMBL" id="AOT69785.1"/>
    </source>
</evidence>
<dbReference type="EMBL" id="CP017269">
    <property type="protein sequence ID" value="AOT69785.1"/>
    <property type="molecule type" value="Genomic_DNA"/>
</dbReference>
<evidence type="ECO:0000313" key="5">
    <source>
        <dbReference type="Proteomes" id="UP000095743"/>
    </source>
</evidence>
<dbReference type="SUPFAM" id="SSF56300">
    <property type="entry name" value="Metallo-dependent phosphatases"/>
    <property type="match status" value="1"/>
</dbReference>
<evidence type="ECO:0000259" key="3">
    <source>
        <dbReference type="Pfam" id="PF12850"/>
    </source>
</evidence>
<protein>
    <recommendedName>
        <fullName evidence="2">Phosphoesterase</fullName>
        <ecNumber evidence="2">3.1.4.-</ecNumber>
    </recommendedName>
</protein>
<accession>A0A1D8GFY1</accession>
<dbReference type="EC" id="3.1.4.-" evidence="2"/>
<comment type="cofactor">
    <cofactor evidence="2">
        <name>a divalent metal cation</name>
        <dbReference type="ChEBI" id="CHEBI:60240"/>
    </cofactor>
</comment>
<dbReference type="Pfam" id="PF12850">
    <property type="entry name" value="Metallophos_2"/>
    <property type="match status" value="1"/>
</dbReference>
<dbReference type="STRING" id="1424294.Gferi_09460"/>
<sequence>MKIGIISDTHGDLQGAKLALTKMGHIDLLIHLGDHYEDGIALKEHSDVNILMIRGNCDRGSVGEDELVLDLEGTRIFLVHGHQYEVKTGLNRLFYRALELGCKVALYGHTHIPVNIKKPELLILNPGSVTLPRGGSKASFGLIEIRDGEIRSEIAAL</sequence>
<dbReference type="GO" id="GO:0046872">
    <property type="term" value="F:metal ion binding"/>
    <property type="evidence" value="ECO:0007669"/>
    <property type="project" value="UniProtKB-KW"/>
</dbReference>
<gene>
    <name evidence="4" type="ORF">Gferi_09460</name>
</gene>
<dbReference type="CDD" id="cd00841">
    <property type="entry name" value="MPP_YfcE"/>
    <property type="match status" value="1"/>
</dbReference>
<name>A0A1D8GFY1_9FIRM</name>
<proteinExistence type="inferred from homology"/>
<evidence type="ECO:0000256" key="1">
    <source>
        <dbReference type="ARBA" id="ARBA00008950"/>
    </source>
</evidence>
<dbReference type="Proteomes" id="UP000095743">
    <property type="component" value="Chromosome"/>
</dbReference>
<dbReference type="GO" id="GO:0016787">
    <property type="term" value="F:hydrolase activity"/>
    <property type="evidence" value="ECO:0007669"/>
    <property type="project" value="UniProtKB-UniRule"/>
</dbReference>
<dbReference type="NCBIfam" id="TIGR00040">
    <property type="entry name" value="yfcE"/>
    <property type="match status" value="1"/>
</dbReference>
<keyword evidence="2" id="KW-0479">Metal-binding</keyword>
<dbReference type="InterPro" id="IPR029052">
    <property type="entry name" value="Metallo-depent_PP-like"/>
</dbReference>
<dbReference type="Gene3D" id="3.60.21.10">
    <property type="match status" value="1"/>
</dbReference>
<dbReference type="InterPro" id="IPR024654">
    <property type="entry name" value="Calcineurin-like_PHP_lpxH"/>
</dbReference>
<dbReference type="InterPro" id="IPR041802">
    <property type="entry name" value="MPP_YfcE"/>
</dbReference>
<feature type="domain" description="Calcineurin-like phosphoesterase" evidence="3">
    <location>
        <begin position="1"/>
        <end position="147"/>
    </location>
</feature>
<dbReference type="KEGG" id="gfe:Gferi_09460"/>
<organism evidence="4 5">
    <name type="scientific">Geosporobacter ferrireducens</name>
    <dbReference type="NCBI Taxonomy" id="1424294"/>
    <lineage>
        <taxon>Bacteria</taxon>
        <taxon>Bacillati</taxon>
        <taxon>Bacillota</taxon>
        <taxon>Clostridia</taxon>
        <taxon>Peptostreptococcales</taxon>
        <taxon>Thermotaleaceae</taxon>
        <taxon>Geosporobacter</taxon>
    </lineage>
</organism>
<dbReference type="InterPro" id="IPR000979">
    <property type="entry name" value="Phosphodiesterase_MJ0936/Vps29"/>
</dbReference>
<dbReference type="PANTHER" id="PTHR11124">
    <property type="entry name" value="VACUOLAR SORTING PROTEIN VPS29"/>
    <property type="match status" value="1"/>
</dbReference>
<evidence type="ECO:0000256" key="2">
    <source>
        <dbReference type="RuleBase" id="RU362039"/>
    </source>
</evidence>